<sequence>MGNKVSIYLLFKEEKLSVKLINYLEKKVLSQFEIPFLEIVPKLIELVELKLVENQSDFSDIDSVFLAQRESRWNSNRLVVAFVKALGLALPINIYKGDFGLSGQLDYQGNWDNFFASFEKVSWKELEPLYNKCPIINT</sequence>
<gene>
    <name evidence="1" type="ORF">DNK47_01340</name>
</gene>
<proteinExistence type="predicted"/>
<evidence type="ECO:0000313" key="2">
    <source>
        <dbReference type="Proteomes" id="UP000249762"/>
    </source>
</evidence>
<dbReference type="Proteomes" id="UP000249762">
    <property type="component" value="Unassembled WGS sequence"/>
</dbReference>
<protein>
    <submittedName>
        <fullName evidence="1">Uncharacterized protein</fullName>
    </submittedName>
</protein>
<keyword evidence="2" id="KW-1185">Reference proteome</keyword>
<dbReference type="AlphaFoldDB" id="A0A328PS25"/>
<dbReference type="EMBL" id="QKVO01000003">
    <property type="protein sequence ID" value="RAO95117.1"/>
    <property type="molecule type" value="Genomic_DNA"/>
</dbReference>
<dbReference type="RefSeq" id="WP_112665249.1">
    <property type="nucleotide sequence ID" value="NZ_QKVO01000003.1"/>
</dbReference>
<organism evidence="1 2">
    <name type="scientific">Mycoplasma wenyonii</name>
    <dbReference type="NCBI Taxonomy" id="65123"/>
    <lineage>
        <taxon>Bacteria</taxon>
        <taxon>Bacillati</taxon>
        <taxon>Mycoplasmatota</taxon>
        <taxon>Mollicutes</taxon>
        <taxon>Mycoplasmataceae</taxon>
        <taxon>Mycoplasma</taxon>
    </lineage>
</organism>
<comment type="caution">
    <text evidence="1">The sequence shown here is derived from an EMBL/GenBank/DDBJ whole genome shotgun (WGS) entry which is preliminary data.</text>
</comment>
<accession>A0A328PS25</accession>
<evidence type="ECO:0000313" key="1">
    <source>
        <dbReference type="EMBL" id="RAO95117.1"/>
    </source>
</evidence>
<reference evidence="2" key="1">
    <citation type="submission" date="2018-06" db="EMBL/GenBank/DDBJ databases">
        <authorList>
            <person name="Martinez Ocampo F."/>
            <person name="Quiroz Castaneda R.E."/>
            <person name="Rojas Lopez X."/>
        </authorList>
    </citation>
    <scope>NUCLEOTIDE SEQUENCE [LARGE SCALE GENOMIC DNA]</scope>
    <source>
        <strain evidence="2">INIFAP02</strain>
    </source>
</reference>
<dbReference type="OrthoDB" id="398480at2"/>
<name>A0A328PS25_9MOLU</name>